<dbReference type="PANTHER" id="PTHR45947">
    <property type="entry name" value="SULFOQUINOVOSYL TRANSFERASE SQD2"/>
    <property type="match status" value="1"/>
</dbReference>
<dbReference type="PANTHER" id="PTHR45947:SF3">
    <property type="entry name" value="SULFOQUINOVOSYL TRANSFERASE SQD2"/>
    <property type="match status" value="1"/>
</dbReference>
<evidence type="ECO:0000259" key="2">
    <source>
        <dbReference type="Pfam" id="PF13439"/>
    </source>
</evidence>
<gene>
    <name evidence="3" type="ORF">IC229_12325</name>
</gene>
<dbReference type="InterPro" id="IPR050194">
    <property type="entry name" value="Glycosyltransferase_grp1"/>
</dbReference>
<dbReference type="Pfam" id="PF13439">
    <property type="entry name" value="Glyco_transf_4"/>
    <property type="match status" value="1"/>
</dbReference>
<comment type="caution">
    <text evidence="3">The sequence shown here is derived from an EMBL/GenBank/DDBJ whole genome shotgun (WGS) entry which is preliminary data.</text>
</comment>
<sequence>MNVLIATYLVPASPSGVVTYCRTLASDLVGAGMGVHTVDASHTPTIWRKSLGVLKRIMRPMGGAFHVAYDEFAYFTGLYLSVRKLRQSNIDIIHAQDPRSGVAAYLALRGRVPILLTCHFNDDPVRELVEQFALKPAFTKRLTDWYTYLFSFIHNYVFVSNYTYTKSKHLLPTRINKEILRNTVRLGVFNRQEDAGGLTSTKLVITNVGYMDERKNQKLLLQIGHELHARGINNFHLCLIGDGPKLAEYKQLAEQLKLTDYVTFLGRQEAPWKFVGQSDLYIHTALNDNCPYSIVEAFAVGTPVLALPVGGIPEMLPEGFGTLQGTTVEELTSEVARYFEADQREQLAKAQATHAASSFNHQANLEKLISFYSQTVWEPAPAVAILTPTT</sequence>
<dbReference type="CDD" id="cd03801">
    <property type="entry name" value="GT4_PimA-like"/>
    <property type="match status" value="1"/>
</dbReference>
<protein>
    <submittedName>
        <fullName evidence="3">Glycosyltransferase family 4 protein</fullName>
    </submittedName>
</protein>
<dbReference type="GO" id="GO:0016757">
    <property type="term" value="F:glycosyltransferase activity"/>
    <property type="evidence" value="ECO:0007669"/>
    <property type="project" value="InterPro"/>
</dbReference>
<dbReference type="RefSeq" id="WP_190887283.1">
    <property type="nucleotide sequence ID" value="NZ_JACWZY010000008.1"/>
</dbReference>
<evidence type="ECO:0000313" key="4">
    <source>
        <dbReference type="Proteomes" id="UP000598820"/>
    </source>
</evidence>
<reference evidence="3" key="1">
    <citation type="submission" date="2020-09" db="EMBL/GenBank/DDBJ databases">
        <authorList>
            <person name="Kim M.K."/>
        </authorList>
    </citation>
    <scope>NUCLEOTIDE SEQUENCE</scope>
    <source>
        <strain evidence="3">BT702</strain>
    </source>
</reference>
<keyword evidence="4" id="KW-1185">Reference proteome</keyword>
<feature type="domain" description="Glycosyltransferase subfamily 4-like N-terminal" evidence="2">
    <location>
        <begin position="15"/>
        <end position="165"/>
    </location>
</feature>
<dbReference type="Pfam" id="PF00534">
    <property type="entry name" value="Glycos_transf_1"/>
    <property type="match status" value="1"/>
</dbReference>
<accession>A0A927ANA2</accession>
<organism evidence="3 4">
    <name type="scientific">Spirosoma profusum</name>
    <dbReference type="NCBI Taxonomy" id="2771354"/>
    <lineage>
        <taxon>Bacteria</taxon>
        <taxon>Pseudomonadati</taxon>
        <taxon>Bacteroidota</taxon>
        <taxon>Cytophagia</taxon>
        <taxon>Cytophagales</taxon>
        <taxon>Cytophagaceae</taxon>
        <taxon>Spirosoma</taxon>
    </lineage>
</organism>
<dbReference type="InterPro" id="IPR001296">
    <property type="entry name" value="Glyco_trans_1"/>
</dbReference>
<feature type="domain" description="Glycosyl transferase family 1" evidence="1">
    <location>
        <begin position="193"/>
        <end position="347"/>
    </location>
</feature>
<proteinExistence type="predicted"/>
<dbReference type="AlphaFoldDB" id="A0A927ANA2"/>
<evidence type="ECO:0000259" key="1">
    <source>
        <dbReference type="Pfam" id="PF00534"/>
    </source>
</evidence>
<dbReference type="SUPFAM" id="SSF53756">
    <property type="entry name" value="UDP-Glycosyltransferase/glycogen phosphorylase"/>
    <property type="match status" value="1"/>
</dbReference>
<evidence type="ECO:0000313" key="3">
    <source>
        <dbReference type="EMBL" id="MBD2701429.1"/>
    </source>
</evidence>
<dbReference type="Gene3D" id="3.40.50.2000">
    <property type="entry name" value="Glycogen Phosphorylase B"/>
    <property type="match status" value="2"/>
</dbReference>
<dbReference type="Proteomes" id="UP000598820">
    <property type="component" value="Unassembled WGS sequence"/>
</dbReference>
<dbReference type="EMBL" id="JACWZY010000008">
    <property type="protein sequence ID" value="MBD2701429.1"/>
    <property type="molecule type" value="Genomic_DNA"/>
</dbReference>
<name>A0A927ANA2_9BACT</name>
<dbReference type="InterPro" id="IPR028098">
    <property type="entry name" value="Glyco_trans_4-like_N"/>
</dbReference>